<feature type="domain" description="Penicillin-binding protein transpeptidase" evidence="19">
    <location>
        <begin position="325"/>
        <end position="602"/>
    </location>
</feature>
<dbReference type="GO" id="GO:0008955">
    <property type="term" value="F:peptidoglycan glycosyltransferase activity"/>
    <property type="evidence" value="ECO:0007669"/>
    <property type="project" value="UniProtKB-EC"/>
</dbReference>
<dbReference type="Gene3D" id="3.40.710.10">
    <property type="entry name" value="DD-peptidase/beta-lactamase superfamily"/>
    <property type="match status" value="1"/>
</dbReference>
<keyword evidence="11" id="KW-0573">Peptidoglycan synthesis</keyword>
<feature type="compositionally biased region" description="Acidic residues" evidence="17">
    <location>
        <begin position="657"/>
        <end position="668"/>
    </location>
</feature>
<evidence type="ECO:0000256" key="3">
    <source>
        <dbReference type="ARBA" id="ARBA00007739"/>
    </source>
</evidence>
<evidence type="ECO:0000256" key="16">
    <source>
        <dbReference type="ARBA" id="ARBA00049902"/>
    </source>
</evidence>
<dbReference type="GO" id="GO:0008360">
    <property type="term" value="P:regulation of cell shape"/>
    <property type="evidence" value="ECO:0007669"/>
    <property type="project" value="UniProtKB-KW"/>
</dbReference>
<dbReference type="GO" id="GO:0071555">
    <property type="term" value="P:cell wall organization"/>
    <property type="evidence" value="ECO:0007669"/>
    <property type="project" value="UniProtKB-KW"/>
</dbReference>
<evidence type="ECO:0000256" key="14">
    <source>
        <dbReference type="ARBA" id="ARBA00023316"/>
    </source>
</evidence>
<keyword evidence="18" id="KW-0812">Transmembrane</keyword>
<accession>A0A3R9WPD7</accession>
<dbReference type="PANTHER" id="PTHR32282">
    <property type="entry name" value="BINDING PROTEIN TRANSPEPTIDASE, PUTATIVE-RELATED"/>
    <property type="match status" value="1"/>
</dbReference>
<dbReference type="SUPFAM" id="SSF56601">
    <property type="entry name" value="beta-lactamase/transpeptidase-like"/>
    <property type="match status" value="1"/>
</dbReference>
<evidence type="ECO:0000256" key="5">
    <source>
        <dbReference type="ARBA" id="ARBA00022645"/>
    </source>
</evidence>
<dbReference type="GO" id="GO:0008658">
    <property type="term" value="F:penicillin binding"/>
    <property type="evidence" value="ECO:0007669"/>
    <property type="project" value="InterPro"/>
</dbReference>
<comment type="subcellular location">
    <subcellularLocation>
        <location evidence="1">Cell membrane</location>
    </subcellularLocation>
</comment>
<keyword evidence="12 18" id="KW-0472">Membrane</keyword>
<evidence type="ECO:0000259" key="19">
    <source>
        <dbReference type="Pfam" id="PF00905"/>
    </source>
</evidence>
<dbReference type="EMBL" id="RBVX01000034">
    <property type="protein sequence ID" value="RSL30661.1"/>
    <property type="molecule type" value="Genomic_DNA"/>
</dbReference>
<dbReference type="InterPro" id="IPR023346">
    <property type="entry name" value="Lysozyme-like_dom_sf"/>
</dbReference>
<evidence type="ECO:0000256" key="12">
    <source>
        <dbReference type="ARBA" id="ARBA00023136"/>
    </source>
</evidence>
<keyword evidence="4" id="KW-1003">Cell membrane</keyword>
<dbReference type="GO" id="GO:0009252">
    <property type="term" value="P:peptidoglycan biosynthetic process"/>
    <property type="evidence" value="ECO:0007669"/>
    <property type="project" value="UniProtKB-KW"/>
</dbReference>
<dbReference type="Pfam" id="PF00912">
    <property type="entry name" value="Transgly"/>
    <property type="match status" value="1"/>
</dbReference>
<dbReference type="InterPro" id="IPR036950">
    <property type="entry name" value="PBP_transglycosylase"/>
</dbReference>
<feature type="compositionally biased region" description="Basic and acidic residues" evidence="17">
    <location>
        <begin position="670"/>
        <end position="682"/>
    </location>
</feature>
<evidence type="ECO:0000256" key="6">
    <source>
        <dbReference type="ARBA" id="ARBA00022670"/>
    </source>
</evidence>
<keyword evidence="10" id="KW-0133">Cell shape</keyword>
<dbReference type="PANTHER" id="PTHR32282:SF11">
    <property type="entry name" value="PENICILLIN-BINDING PROTEIN 1B"/>
    <property type="match status" value="1"/>
</dbReference>
<dbReference type="InterPro" id="IPR050396">
    <property type="entry name" value="Glycosyltr_51/Transpeptidase"/>
</dbReference>
<evidence type="ECO:0000313" key="22">
    <source>
        <dbReference type="Proteomes" id="UP000275076"/>
    </source>
</evidence>
<feature type="region of interest" description="Disordered" evidence="17">
    <location>
        <begin position="645"/>
        <end position="682"/>
    </location>
</feature>
<keyword evidence="6" id="KW-0645">Protease</keyword>
<comment type="catalytic activity">
    <reaction evidence="15">
        <text>Preferential cleavage: (Ac)2-L-Lys-D-Ala-|-D-Ala. Also transpeptidation of peptidyl-alanyl moieties that are N-acyl substituents of D-alanine.</text>
        <dbReference type="EC" id="3.4.16.4"/>
    </reaction>
</comment>
<evidence type="ECO:0000256" key="11">
    <source>
        <dbReference type="ARBA" id="ARBA00022984"/>
    </source>
</evidence>
<dbReference type="GO" id="GO:0030288">
    <property type="term" value="C:outer membrane-bounded periplasmic space"/>
    <property type="evidence" value="ECO:0007669"/>
    <property type="project" value="TreeGrafter"/>
</dbReference>
<dbReference type="InterPro" id="IPR001264">
    <property type="entry name" value="Glyco_trans_51"/>
</dbReference>
<evidence type="ECO:0000313" key="21">
    <source>
        <dbReference type="EMBL" id="RSL30661.1"/>
    </source>
</evidence>
<dbReference type="GO" id="GO:0006508">
    <property type="term" value="P:proteolysis"/>
    <property type="evidence" value="ECO:0007669"/>
    <property type="project" value="UniProtKB-KW"/>
</dbReference>
<dbReference type="SUPFAM" id="SSF53955">
    <property type="entry name" value="Lysozyme-like"/>
    <property type="match status" value="1"/>
</dbReference>
<keyword evidence="14" id="KW-0961">Cell wall biogenesis/degradation</keyword>
<keyword evidence="7" id="KW-0328">Glycosyltransferase</keyword>
<evidence type="ECO:0000256" key="10">
    <source>
        <dbReference type="ARBA" id="ARBA00022960"/>
    </source>
</evidence>
<evidence type="ECO:0000256" key="18">
    <source>
        <dbReference type="SAM" id="Phobius"/>
    </source>
</evidence>
<dbReference type="GO" id="GO:0009002">
    <property type="term" value="F:serine-type D-Ala-D-Ala carboxypeptidase activity"/>
    <property type="evidence" value="ECO:0007669"/>
    <property type="project" value="UniProtKB-EC"/>
</dbReference>
<comment type="similarity">
    <text evidence="3">In the N-terminal section; belongs to the glycosyltransferase 51 family.</text>
</comment>
<proteinExistence type="inferred from homology"/>
<evidence type="ECO:0000256" key="9">
    <source>
        <dbReference type="ARBA" id="ARBA00022801"/>
    </source>
</evidence>
<keyword evidence="22" id="KW-1185">Reference proteome</keyword>
<feature type="transmembrane region" description="Helical" evidence="18">
    <location>
        <begin position="20"/>
        <end position="42"/>
    </location>
</feature>
<dbReference type="InterPro" id="IPR001460">
    <property type="entry name" value="PCN-bd_Tpept"/>
</dbReference>
<dbReference type="AlphaFoldDB" id="A0A3R9WPD7"/>
<comment type="catalytic activity">
    <reaction evidence="16">
        <text>[GlcNAc-(1-&gt;4)-Mur2Ac(oyl-L-Ala-gamma-D-Glu-L-Lys-D-Ala-D-Ala)](n)-di-trans,octa-cis-undecaprenyl diphosphate + beta-D-GlcNAc-(1-&gt;4)-Mur2Ac(oyl-L-Ala-gamma-D-Glu-L-Lys-D-Ala-D-Ala)-di-trans,octa-cis-undecaprenyl diphosphate = [GlcNAc-(1-&gt;4)-Mur2Ac(oyl-L-Ala-gamma-D-Glu-L-Lys-D-Ala-D-Ala)](n+1)-di-trans,octa-cis-undecaprenyl diphosphate + di-trans,octa-cis-undecaprenyl diphosphate + H(+)</text>
        <dbReference type="Rhea" id="RHEA:23708"/>
        <dbReference type="Rhea" id="RHEA-COMP:9602"/>
        <dbReference type="Rhea" id="RHEA-COMP:9603"/>
        <dbReference type="ChEBI" id="CHEBI:15378"/>
        <dbReference type="ChEBI" id="CHEBI:58405"/>
        <dbReference type="ChEBI" id="CHEBI:60033"/>
        <dbReference type="ChEBI" id="CHEBI:78435"/>
        <dbReference type="EC" id="2.4.99.28"/>
    </reaction>
</comment>
<protein>
    <submittedName>
        <fullName evidence="21">PBP1A family penicillin-binding protein</fullName>
    </submittedName>
</protein>
<evidence type="ECO:0000256" key="4">
    <source>
        <dbReference type="ARBA" id="ARBA00022475"/>
    </source>
</evidence>
<feature type="domain" description="Glycosyl transferase family 51" evidence="20">
    <location>
        <begin position="61"/>
        <end position="235"/>
    </location>
</feature>
<comment type="caution">
    <text evidence="21">The sequence shown here is derived from an EMBL/GenBank/DDBJ whole genome shotgun (WGS) entry which is preliminary data.</text>
</comment>
<dbReference type="GO" id="GO:0005886">
    <property type="term" value="C:plasma membrane"/>
    <property type="evidence" value="ECO:0007669"/>
    <property type="project" value="UniProtKB-SubCell"/>
</dbReference>
<evidence type="ECO:0000256" key="13">
    <source>
        <dbReference type="ARBA" id="ARBA00023268"/>
    </source>
</evidence>
<keyword evidence="18" id="KW-1133">Transmembrane helix</keyword>
<keyword evidence="8" id="KW-0808">Transferase</keyword>
<dbReference type="Gene3D" id="1.10.3810.10">
    <property type="entry name" value="Biosynthetic peptidoglycan transglycosylase-like"/>
    <property type="match status" value="1"/>
</dbReference>
<dbReference type="OrthoDB" id="9766909at2"/>
<keyword evidence="9" id="KW-0378">Hydrolase</keyword>
<dbReference type="Proteomes" id="UP000275076">
    <property type="component" value="Unassembled WGS sequence"/>
</dbReference>
<comment type="similarity">
    <text evidence="2">In the C-terminal section; belongs to the transpeptidase family.</text>
</comment>
<evidence type="ECO:0000256" key="2">
    <source>
        <dbReference type="ARBA" id="ARBA00007090"/>
    </source>
</evidence>
<dbReference type="NCBIfam" id="TIGR02074">
    <property type="entry name" value="PBP_1a_fam"/>
    <property type="match status" value="1"/>
</dbReference>
<dbReference type="FunFam" id="1.10.3810.10:FF:000001">
    <property type="entry name" value="Penicillin-binding protein 1A"/>
    <property type="match status" value="1"/>
</dbReference>
<evidence type="ECO:0000256" key="15">
    <source>
        <dbReference type="ARBA" id="ARBA00034000"/>
    </source>
</evidence>
<sequence length="694" mass="77139">MQRSSRRKRRPGWIRLFIRAILLIGILGMSGLLIAITGAFLLKPPPIQVDQSTVFYGADQSVIGEHHNGQQRYWAPLDEISPDVVDATIAVEDREFYDHNGFDISRIASAAATNIKTLSKAQGASTITQQYARNLFLSHEKTWSRKLEEAYYALRLEAHYDKETILEGYLNTIYFGHGAYGIEAASRLYFDKSAEALSLAEATLLAGVPKGPSYYSPFSYPERARERQSIVLHSMEEAGMITSSEKTEIENTSISLEPPGQLADDRVGPYFQDHIDKLLERELDIDPQRIEQGGLNIYTTLDPALQEKAEKWVRLEIAKDSELQGALVAIDPENGAVRALVGGKSYEESTFNRVTEASRPPGSAFKPFLYYAALEDGFTPLTSFRSEPTDFKINEDGDTYSPGNYGEIYAHDFIPMNEALAVSDNIFAVKTHLYLGPNALVETAERAGIEADFSPIPSLALGTQNIKVLDLAAGYGPFANGGEAIEPTFIEKITDADGNVLMEAEHQTNQVFDPDKSYVVTDMMQGTFDESMGSYTSVTGQSVSHLIDRPLAGKSGSTDFDSWMVGFSPQLITSVWVGYDDNREMNHAEEGQISKRIWAQFMGEGLEDKLKLDFTPPPGVVQADIDPETGLLGSEECGAARTMAFEKGTEPQKSCTEEIENEAEDTENQENQREDDLPEQEDKFFDRLKKWFQS</sequence>
<organism evidence="21 22">
    <name type="scientific">Salibacterium salarium</name>
    <dbReference type="NCBI Taxonomy" id="284579"/>
    <lineage>
        <taxon>Bacteria</taxon>
        <taxon>Bacillati</taxon>
        <taxon>Bacillota</taxon>
        <taxon>Bacilli</taxon>
        <taxon>Bacillales</taxon>
        <taxon>Bacillaceae</taxon>
    </lineage>
</organism>
<evidence type="ECO:0000256" key="1">
    <source>
        <dbReference type="ARBA" id="ARBA00004236"/>
    </source>
</evidence>
<dbReference type="InterPro" id="IPR012338">
    <property type="entry name" value="Beta-lactam/transpept-like"/>
</dbReference>
<evidence type="ECO:0000259" key="20">
    <source>
        <dbReference type="Pfam" id="PF00912"/>
    </source>
</evidence>
<reference evidence="21 22" key="1">
    <citation type="submission" date="2018-10" db="EMBL/GenBank/DDBJ databases">
        <title>Draft genome sequence of Bacillus salarius IM0101, isolated from a hypersaline soil in Inner Mongolia, China.</title>
        <authorList>
            <person name="Yamprayoonswat W."/>
            <person name="Boonvisut S."/>
            <person name="Jumpathong W."/>
            <person name="Sittihan S."/>
            <person name="Ruangsuj P."/>
            <person name="Wanthongcharoen S."/>
            <person name="Thongpramul N."/>
            <person name="Pimmason S."/>
            <person name="Yu B."/>
            <person name="Yasawong M."/>
        </authorList>
    </citation>
    <scope>NUCLEOTIDE SEQUENCE [LARGE SCALE GENOMIC DNA]</scope>
    <source>
        <strain evidence="21 22">IM0101</strain>
    </source>
</reference>
<dbReference type="Pfam" id="PF00905">
    <property type="entry name" value="Transpeptidase"/>
    <property type="match status" value="1"/>
</dbReference>
<keyword evidence="5" id="KW-0121">Carboxypeptidase</keyword>
<keyword evidence="13" id="KW-0511">Multifunctional enzyme</keyword>
<evidence type="ECO:0000256" key="17">
    <source>
        <dbReference type="SAM" id="MobiDB-lite"/>
    </source>
</evidence>
<gene>
    <name evidence="21" type="ORF">D7Z54_25075</name>
</gene>
<name>A0A3R9WPD7_9BACI</name>
<evidence type="ECO:0000256" key="8">
    <source>
        <dbReference type="ARBA" id="ARBA00022679"/>
    </source>
</evidence>
<evidence type="ECO:0000256" key="7">
    <source>
        <dbReference type="ARBA" id="ARBA00022676"/>
    </source>
</evidence>